<dbReference type="EMBL" id="CP091139">
    <property type="protein sequence ID" value="UUT36544.1"/>
    <property type="molecule type" value="Genomic_DNA"/>
</dbReference>
<sequence length="41" mass="4668">MVLEMLRRGEPEQQYVHLPAHLVVRQSTGPVPVPPAHDRAR</sequence>
<dbReference type="Proteomes" id="UP001054811">
    <property type="component" value="Chromosome"/>
</dbReference>
<gene>
    <name evidence="1" type="ORF">L2X98_22695</name>
</gene>
<proteinExistence type="predicted"/>
<reference evidence="1" key="1">
    <citation type="submission" date="2022-01" db="EMBL/GenBank/DDBJ databases">
        <title>Microbacterium eymi and Microbacterium rhizovicinus sp. nov., isolated from the rhizospheric soil of Elymus tsukushiensis, a plant native to the Dokdo Islands, Republic of Korea.</title>
        <authorList>
            <person name="Hwang Y.J."/>
        </authorList>
    </citation>
    <scope>NUCLEOTIDE SEQUENCE</scope>
    <source>
        <strain evidence="1">KUDC0405</strain>
    </source>
</reference>
<evidence type="ECO:0008006" key="3">
    <source>
        <dbReference type="Google" id="ProtNLM"/>
    </source>
</evidence>
<evidence type="ECO:0000313" key="2">
    <source>
        <dbReference type="Proteomes" id="UP001054811"/>
    </source>
</evidence>
<evidence type="ECO:0000313" key="1">
    <source>
        <dbReference type="EMBL" id="UUT36544.1"/>
    </source>
</evidence>
<keyword evidence="2" id="KW-1185">Reference proteome</keyword>
<name>A0ABY5NMX4_9MICO</name>
<accession>A0ABY5NMX4</accession>
<protein>
    <recommendedName>
        <fullName evidence="3">LacI family transcriptional regulator</fullName>
    </recommendedName>
</protein>
<organism evidence="1 2">
    <name type="scientific">Microbacterium elymi</name>
    <dbReference type="NCBI Taxonomy" id="2909587"/>
    <lineage>
        <taxon>Bacteria</taxon>
        <taxon>Bacillati</taxon>
        <taxon>Actinomycetota</taxon>
        <taxon>Actinomycetes</taxon>
        <taxon>Micrococcales</taxon>
        <taxon>Microbacteriaceae</taxon>
        <taxon>Microbacterium</taxon>
    </lineage>
</organism>